<keyword evidence="3" id="KW-1185">Reference proteome</keyword>
<feature type="transmembrane region" description="Helical" evidence="1">
    <location>
        <begin position="103"/>
        <end position="121"/>
    </location>
</feature>
<proteinExistence type="predicted"/>
<feature type="transmembrane region" description="Helical" evidence="1">
    <location>
        <begin position="53"/>
        <end position="73"/>
    </location>
</feature>
<keyword evidence="1" id="KW-0472">Membrane</keyword>
<keyword evidence="1" id="KW-1133">Transmembrane helix</keyword>
<dbReference type="RefSeq" id="WP_127914465.1">
    <property type="nucleotide sequence ID" value="NZ_RKLP01000001.1"/>
</dbReference>
<dbReference type="Proteomes" id="UP000286208">
    <property type="component" value="Unassembled WGS sequence"/>
</dbReference>
<dbReference type="EMBL" id="RKLP01000001">
    <property type="protein sequence ID" value="RVW11349.1"/>
    <property type="molecule type" value="Genomic_DNA"/>
</dbReference>
<feature type="transmembrane region" description="Helical" evidence="1">
    <location>
        <begin position="20"/>
        <end position="41"/>
    </location>
</feature>
<comment type="caution">
    <text evidence="2">The sequence shown here is derived from an EMBL/GenBank/DDBJ whole genome shotgun (WGS) entry which is preliminary data.</text>
</comment>
<dbReference type="AlphaFoldDB" id="A0A3S3AY83"/>
<accession>A0A3S3AY83</accession>
<evidence type="ECO:0000313" key="3">
    <source>
        <dbReference type="Proteomes" id="UP000286208"/>
    </source>
</evidence>
<feature type="transmembrane region" description="Helical" evidence="1">
    <location>
        <begin position="80"/>
        <end position="97"/>
    </location>
</feature>
<protein>
    <recommendedName>
        <fullName evidence="4">Integral membrane protein</fullName>
    </recommendedName>
</protein>
<evidence type="ECO:0000313" key="2">
    <source>
        <dbReference type="EMBL" id="RVW11349.1"/>
    </source>
</evidence>
<keyword evidence="1" id="KW-0812">Transmembrane</keyword>
<name>A0A3S3AY83_9NOCA</name>
<organism evidence="2 3">
    <name type="scientific">Prescottella agglutinans</name>
    <dbReference type="NCBI Taxonomy" id="1644129"/>
    <lineage>
        <taxon>Bacteria</taxon>
        <taxon>Bacillati</taxon>
        <taxon>Actinomycetota</taxon>
        <taxon>Actinomycetes</taxon>
        <taxon>Mycobacteriales</taxon>
        <taxon>Nocardiaceae</taxon>
        <taxon>Prescottella</taxon>
    </lineage>
</organism>
<dbReference type="OrthoDB" id="4350592at2"/>
<evidence type="ECO:0008006" key="4">
    <source>
        <dbReference type="Google" id="ProtNLM"/>
    </source>
</evidence>
<gene>
    <name evidence="2" type="ORF">EGT67_02715</name>
</gene>
<sequence length="144" mass="15156">MSNQPAPTSPPSTVRRAGLLVALEGAVAVGFAIFLLVRGLLGYDQSVTSGYGTALWFAILGGAVLAAGVGLLLGQRWGRTIALMAQLLLLPVTWYVFTSHRWFWGVLLGAVVVSALVMLFAGSTSRWMAEGYGAPDADADADEE</sequence>
<reference evidence="2 3" key="1">
    <citation type="submission" date="2018-11" db="EMBL/GenBank/DDBJ databases">
        <title>Rhodococcus spongicola sp. nov. and Rhodococcus xishaensis sp. nov. from marine sponges.</title>
        <authorList>
            <person name="Li L."/>
            <person name="Lin H.W."/>
        </authorList>
    </citation>
    <scope>NUCLEOTIDE SEQUENCE [LARGE SCALE GENOMIC DNA]</scope>
    <source>
        <strain evidence="2 3">CCTCC AB2014297</strain>
    </source>
</reference>
<evidence type="ECO:0000256" key="1">
    <source>
        <dbReference type="SAM" id="Phobius"/>
    </source>
</evidence>